<dbReference type="VEuPathDB" id="FungiDB:ASPVEDRAFT_34339"/>
<keyword evidence="2" id="KW-0560">Oxidoreductase</keyword>
<accession>A0A1L9Q318</accession>
<evidence type="ECO:0000259" key="4">
    <source>
        <dbReference type="SMART" id="SM00822"/>
    </source>
</evidence>
<keyword evidence="6" id="KW-1185">Reference proteome</keyword>
<dbReference type="CDD" id="cd05374">
    <property type="entry name" value="17beta-HSD-like_SDR_c"/>
    <property type="match status" value="1"/>
</dbReference>
<gene>
    <name evidence="5" type="ORF">ASPVEDRAFT_34339</name>
</gene>
<dbReference type="InterPro" id="IPR036291">
    <property type="entry name" value="NAD(P)-bd_dom_sf"/>
</dbReference>
<dbReference type="SUPFAM" id="SSF51735">
    <property type="entry name" value="NAD(P)-binding Rossmann-fold domains"/>
    <property type="match status" value="1"/>
</dbReference>
<protein>
    <recommendedName>
        <fullName evidence="4">Ketoreductase domain-containing protein</fullName>
    </recommendedName>
</protein>
<dbReference type="InterPro" id="IPR002347">
    <property type="entry name" value="SDR_fam"/>
</dbReference>
<dbReference type="InterPro" id="IPR057326">
    <property type="entry name" value="KR_dom"/>
</dbReference>
<evidence type="ECO:0000256" key="2">
    <source>
        <dbReference type="ARBA" id="ARBA00023002"/>
    </source>
</evidence>
<dbReference type="Pfam" id="PF00106">
    <property type="entry name" value="adh_short"/>
    <property type="match status" value="1"/>
</dbReference>
<dbReference type="STRING" id="1036611.A0A1L9Q318"/>
<feature type="domain" description="Ketoreductase" evidence="4">
    <location>
        <begin position="15"/>
        <end position="193"/>
    </location>
</feature>
<dbReference type="PANTHER" id="PTHR43976:SF16">
    <property type="entry name" value="SHORT-CHAIN DEHYDROGENASE_REDUCTASE FAMILY PROTEIN"/>
    <property type="match status" value="1"/>
</dbReference>
<dbReference type="PRINTS" id="PR00081">
    <property type="entry name" value="GDHRDH"/>
</dbReference>
<dbReference type="InterPro" id="IPR051911">
    <property type="entry name" value="SDR_oxidoreductase"/>
</dbReference>
<evidence type="ECO:0000313" key="5">
    <source>
        <dbReference type="EMBL" id="OJJ08165.1"/>
    </source>
</evidence>
<dbReference type="GO" id="GO:0016491">
    <property type="term" value="F:oxidoreductase activity"/>
    <property type="evidence" value="ECO:0007669"/>
    <property type="project" value="UniProtKB-KW"/>
</dbReference>
<proteinExistence type="inferred from homology"/>
<dbReference type="PANTHER" id="PTHR43976">
    <property type="entry name" value="SHORT CHAIN DEHYDROGENASE"/>
    <property type="match status" value="1"/>
</dbReference>
<dbReference type="Proteomes" id="UP000184073">
    <property type="component" value="Unassembled WGS sequence"/>
</dbReference>
<evidence type="ECO:0000256" key="1">
    <source>
        <dbReference type="ARBA" id="ARBA00006484"/>
    </source>
</evidence>
<evidence type="ECO:0000313" key="6">
    <source>
        <dbReference type="Proteomes" id="UP000184073"/>
    </source>
</evidence>
<comment type="similarity">
    <text evidence="1 3">Belongs to the short-chain dehydrogenases/reductases (SDR) family.</text>
</comment>
<evidence type="ECO:0000256" key="3">
    <source>
        <dbReference type="RuleBase" id="RU000363"/>
    </source>
</evidence>
<dbReference type="RefSeq" id="XP_040673927.1">
    <property type="nucleotide sequence ID" value="XM_040810845.1"/>
</dbReference>
<reference evidence="6" key="1">
    <citation type="journal article" date="2017" name="Genome Biol.">
        <title>Comparative genomics reveals high biological diversity and specific adaptations in the industrially and medically important fungal genus Aspergillus.</title>
        <authorList>
            <person name="de Vries R.P."/>
            <person name="Riley R."/>
            <person name="Wiebenga A."/>
            <person name="Aguilar-Osorio G."/>
            <person name="Amillis S."/>
            <person name="Uchima C.A."/>
            <person name="Anderluh G."/>
            <person name="Asadollahi M."/>
            <person name="Askin M."/>
            <person name="Barry K."/>
            <person name="Battaglia E."/>
            <person name="Bayram O."/>
            <person name="Benocci T."/>
            <person name="Braus-Stromeyer S.A."/>
            <person name="Caldana C."/>
            <person name="Canovas D."/>
            <person name="Cerqueira G.C."/>
            <person name="Chen F."/>
            <person name="Chen W."/>
            <person name="Choi C."/>
            <person name="Clum A."/>
            <person name="Dos Santos R.A."/>
            <person name="Damasio A.R."/>
            <person name="Diallinas G."/>
            <person name="Emri T."/>
            <person name="Fekete E."/>
            <person name="Flipphi M."/>
            <person name="Freyberg S."/>
            <person name="Gallo A."/>
            <person name="Gournas C."/>
            <person name="Habgood R."/>
            <person name="Hainaut M."/>
            <person name="Harispe M.L."/>
            <person name="Henrissat B."/>
            <person name="Hilden K.S."/>
            <person name="Hope R."/>
            <person name="Hossain A."/>
            <person name="Karabika E."/>
            <person name="Karaffa L."/>
            <person name="Karanyi Z."/>
            <person name="Krasevec N."/>
            <person name="Kuo A."/>
            <person name="Kusch H."/>
            <person name="LaButti K."/>
            <person name="Lagendijk E.L."/>
            <person name="Lapidus A."/>
            <person name="Levasseur A."/>
            <person name="Lindquist E."/>
            <person name="Lipzen A."/>
            <person name="Logrieco A.F."/>
            <person name="MacCabe A."/>
            <person name="Maekelae M.R."/>
            <person name="Malavazi I."/>
            <person name="Melin P."/>
            <person name="Meyer V."/>
            <person name="Mielnichuk N."/>
            <person name="Miskei M."/>
            <person name="Molnar A.P."/>
            <person name="Mule G."/>
            <person name="Ngan C.Y."/>
            <person name="Orejas M."/>
            <person name="Orosz E."/>
            <person name="Ouedraogo J.P."/>
            <person name="Overkamp K.M."/>
            <person name="Park H.-S."/>
            <person name="Perrone G."/>
            <person name="Piumi F."/>
            <person name="Punt P.J."/>
            <person name="Ram A.F."/>
            <person name="Ramon A."/>
            <person name="Rauscher S."/>
            <person name="Record E."/>
            <person name="Riano-Pachon D.M."/>
            <person name="Robert V."/>
            <person name="Roehrig J."/>
            <person name="Ruller R."/>
            <person name="Salamov A."/>
            <person name="Salih N.S."/>
            <person name="Samson R.A."/>
            <person name="Sandor E."/>
            <person name="Sanguinetti M."/>
            <person name="Schuetze T."/>
            <person name="Sepcic K."/>
            <person name="Shelest E."/>
            <person name="Sherlock G."/>
            <person name="Sophianopoulou V."/>
            <person name="Squina F.M."/>
            <person name="Sun H."/>
            <person name="Susca A."/>
            <person name="Todd R.B."/>
            <person name="Tsang A."/>
            <person name="Unkles S.E."/>
            <person name="van de Wiele N."/>
            <person name="van Rossen-Uffink D."/>
            <person name="Oliveira J.V."/>
            <person name="Vesth T.C."/>
            <person name="Visser J."/>
            <person name="Yu J.-H."/>
            <person name="Zhou M."/>
            <person name="Andersen M.R."/>
            <person name="Archer D.B."/>
            <person name="Baker S.E."/>
            <person name="Benoit I."/>
            <person name="Brakhage A.A."/>
            <person name="Braus G.H."/>
            <person name="Fischer R."/>
            <person name="Frisvad J.C."/>
            <person name="Goldman G.H."/>
            <person name="Houbraken J."/>
            <person name="Oakley B."/>
            <person name="Pocsi I."/>
            <person name="Scazzocchio C."/>
            <person name="Seiboth B."/>
            <person name="vanKuyk P.A."/>
            <person name="Wortman J."/>
            <person name="Dyer P.S."/>
            <person name="Grigoriev I.V."/>
        </authorList>
    </citation>
    <scope>NUCLEOTIDE SEQUENCE [LARGE SCALE GENOMIC DNA]</scope>
    <source>
        <strain evidence="6">CBS 583.65</strain>
    </source>
</reference>
<dbReference type="AlphaFoldDB" id="A0A1L9Q318"/>
<dbReference type="GeneID" id="63726356"/>
<dbReference type="OrthoDB" id="1274115at2759"/>
<sequence>MNPPNTKPYQLPADATWFVTGCSTGIGRAIASHVASQPGHRLIATARDPSSLSYLDDNNPSILKLALDVTKPDSVDAAFKAAAAHFGESYYIDVVVNNAGYSLSGDTESVKEEEMHDEFETNFFGTVRITLKAIEVMRQSKDHRGGLIFNMSSLAGVCAFPGHAFYHASKFAVEGWSESVAREVHPDWNINFCIVEPSAVKTNFETTSKKRTQPHEAYAAPDMPARQLETFVKKGLESGVGFEPSAVANVLYTVASRNDKVPLRLPLSATAVKLITMKLQGQLADLDTVSELSAIDANQAQFKV</sequence>
<organism evidence="5 6">
    <name type="scientific">Aspergillus versicolor CBS 583.65</name>
    <dbReference type="NCBI Taxonomy" id="1036611"/>
    <lineage>
        <taxon>Eukaryota</taxon>
        <taxon>Fungi</taxon>
        <taxon>Dikarya</taxon>
        <taxon>Ascomycota</taxon>
        <taxon>Pezizomycotina</taxon>
        <taxon>Eurotiomycetes</taxon>
        <taxon>Eurotiomycetidae</taxon>
        <taxon>Eurotiales</taxon>
        <taxon>Aspergillaceae</taxon>
        <taxon>Aspergillus</taxon>
        <taxon>Aspergillus subgen. Nidulantes</taxon>
    </lineage>
</organism>
<dbReference type="EMBL" id="KV878139">
    <property type="protein sequence ID" value="OJJ08165.1"/>
    <property type="molecule type" value="Genomic_DNA"/>
</dbReference>
<dbReference type="SMART" id="SM00822">
    <property type="entry name" value="PKS_KR"/>
    <property type="match status" value="1"/>
</dbReference>
<dbReference type="PRINTS" id="PR00080">
    <property type="entry name" value="SDRFAMILY"/>
</dbReference>
<name>A0A1L9Q318_ASPVE</name>
<dbReference type="Gene3D" id="3.40.50.720">
    <property type="entry name" value="NAD(P)-binding Rossmann-like Domain"/>
    <property type="match status" value="1"/>
</dbReference>